<evidence type="ECO:0000313" key="1">
    <source>
        <dbReference type="EMBL" id="KAF4045861.1"/>
    </source>
</evidence>
<protein>
    <recommendedName>
        <fullName evidence="3">Crinkler (CRN) family protein</fullName>
    </recommendedName>
</protein>
<dbReference type="Proteomes" id="UP000602510">
    <property type="component" value="Unassembled WGS sequence"/>
</dbReference>
<organism evidence="1 2">
    <name type="scientific">Phytophthora infestans</name>
    <name type="common">Potato late blight agent</name>
    <name type="synonym">Botrytis infestans</name>
    <dbReference type="NCBI Taxonomy" id="4787"/>
    <lineage>
        <taxon>Eukaryota</taxon>
        <taxon>Sar</taxon>
        <taxon>Stramenopiles</taxon>
        <taxon>Oomycota</taxon>
        <taxon>Peronosporomycetes</taxon>
        <taxon>Peronosporales</taxon>
        <taxon>Peronosporaceae</taxon>
        <taxon>Phytophthora</taxon>
    </lineage>
</organism>
<evidence type="ECO:0000313" key="2">
    <source>
        <dbReference type="Proteomes" id="UP000602510"/>
    </source>
</evidence>
<dbReference type="EMBL" id="WSZM01000038">
    <property type="protein sequence ID" value="KAF4045861.1"/>
    <property type="molecule type" value="Genomic_DNA"/>
</dbReference>
<evidence type="ECO:0008006" key="3">
    <source>
        <dbReference type="Google" id="ProtNLM"/>
    </source>
</evidence>
<reference evidence="1" key="1">
    <citation type="submission" date="2020-04" db="EMBL/GenBank/DDBJ databases">
        <title>Hybrid Assembly of Korean Phytophthora infestans isolates.</title>
        <authorList>
            <person name="Prokchorchik M."/>
            <person name="Lee Y."/>
            <person name="Seo J."/>
            <person name="Cho J.-H."/>
            <person name="Park Y.-E."/>
            <person name="Jang D.-C."/>
            <person name="Im J.-S."/>
            <person name="Choi J.-G."/>
            <person name="Park H.-J."/>
            <person name="Lee G.-B."/>
            <person name="Lee Y.-G."/>
            <person name="Hong S.-Y."/>
            <person name="Cho K."/>
            <person name="Sohn K.H."/>
        </authorList>
    </citation>
    <scope>NUCLEOTIDE SEQUENCE</scope>
    <source>
        <strain evidence="1">KR_1_A1</strain>
    </source>
</reference>
<proteinExistence type="predicted"/>
<gene>
    <name evidence="1" type="ORF">GN244_ATG01690</name>
</gene>
<keyword evidence="2" id="KW-1185">Reference proteome</keyword>
<accession>A0A833X1T2</accession>
<sequence>MPYSASLLETLTQNNMPLSTSNQIHVLVIVPDQRAPQAVLRGREVDLNTSASIIAFLDGFTTNRDAVATKPRLLDTESFQFRFVGRETALTEAATCFKSILESMKSDTSYPTMNQIPVCAGVSGLGKTRLLKEAAPSREDDANRGLVFVAIVVPFFQDNKDSDSFDEWFRLRLPVNGHQLTLRRAFEVIDLKLRSTAGHATPFYLFLGIDDFQVINRIHAQRVHAETSVLRELVDTITGFACFQTHLSGLVVLPLFGGKDWDAIQSDASSSFRVKRLSMTFLRLDQMYKLVRPGTDDEGLLEHSQVCRDLFALGGVPRWIVEYLKLVKKAQQEKEVQAANQTAYSLSSRIYRWTTKFPSDTLDASKFLTRYCGVSEC</sequence>
<comment type="caution">
    <text evidence="1">The sequence shown here is derived from an EMBL/GenBank/DDBJ whole genome shotgun (WGS) entry which is preliminary data.</text>
</comment>
<name>A0A833X1T2_PHYIN</name>
<dbReference type="AlphaFoldDB" id="A0A833X1T2"/>